<dbReference type="EMBL" id="JBBKTX010000029">
    <property type="protein sequence ID" value="MFK4754347.1"/>
    <property type="molecule type" value="Genomic_DNA"/>
</dbReference>
<feature type="domain" description="SHOCT" evidence="2">
    <location>
        <begin position="232"/>
        <end position="259"/>
    </location>
</feature>
<evidence type="ECO:0000313" key="4">
    <source>
        <dbReference type="Proteomes" id="UP001620597"/>
    </source>
</evidence>
<dbReference type="RefSeq" id="WP_416207231.1">
    <property type="nucleotide sequence ID" value="NZ_JBBKTX010000029.1"/>
</dbReference>
<accession>A0ABW8NMY2</accession>
<keyword evidence="4" id="KW-1185">Reference proteome</keyword>
<feature type="compositionally biased region" description="Polar residues" evidence="1">
    <location>
        <begin position="216"/>
        <end position="225"/>
    </location>
</feature>
<protein>
    <submittedName>
        <fullName evidence="3">SHOCT domain-containing protein</fullName>
    </submittedName>
</protein>
<proteinExistence type="predicted"/>
<evidence type="ECO:0000259" key="2">
    <source>
        <dbReference type="Pfam" id="PF09851"/>
    </source>
</evidence>
<feature type="compositionally biased region" description="Low complexity" evidence="1">
    <location>
        <begin position="196"/>
        <end position="206"/>
    </location>
</feature>
<name>A0ABW8NMY2_9GAMM</name>
<reference evidence="3 4" key="1">
    <citation type="submission" date="2024-03" db="EMBL/GenBank/DDBJ databases">
        <title>High-quality draft genome sequence of Oceanobacter sp. wDCs-4.</title>
        <authorList>
            <person name="Dong C."/>
        </authorList>
    </citation>
    <scope>NUCLEOTIDE SEQUENCE [LARGE SCALE GENOMIC DNA]</scope>
    <source>
        <strain evidence="4">wDCs-4</strain>
    </source>
</reference>
<gene>
    <name evidence="3" type="ORF">WG929_18225</name>
</gene>
<dbReference type="Proteomes" id="UP001620597">
    <property type="component" value="Unassembled WGS sequence"/>
</dbReference>
<sequence>MSNLTEYGQGIVNDLGRRYGLSSGAVICMIQAVINGNGTMAQFYCPELGGGGQWMRGGMTMVGDMFNHGLKNTVNNLCSEIASILAGGQMIFEAPAASASGSGGFQSNNWWPPELGSPSSSGAQNNIRYAIFPHCHRLALDANGQVSVYDTQQHQIGGVSQQQGGGSSLTFSSQFGTVYLTSLPIVSGHNPFLDQSSASSPASHTSNRAPEPVQSAPAQPQNNGGNRDDVFAAIEKLASLRDMGILSEQEFSNKKSELLQRL</sequence>
<feature type="region of interest" description="Disordered" evidence="1">
    <location>
        <begin position="192"/>
        <end position="229"/>
    </location>
</feature>
<evidence type="ECO:0000256" key="1">
    <source>
        <dbReference type="SAM" id="MobiDB-lite"/>
    </source>
</evidence>
<evidence type="ECO:0000313" key="3">
    <source>
        <dbReference type="EMBL" id="MFK4754347.1"/>
    </source>
</evidence>
<comment type="caution">
    <text evidence="3">The sequence shown here is derived from an EMBL/GenBank/DDBJ whole genome shotgun (WGS) entry which is preliminary data.</text>
</comment>
<dbReference type="Pfam" id="PF09851">
    <property type="entry name" value="SHOCT"/>
    <property type="match status" value="1"/>
</dbReference>
<organism evidence="3 4">
    <name type="scientific">Oceanobacter antarcticus</name>
    <dbReference type="NCBI Taxonomy" id="3133425"/>
    <lineage>
        <taxon>Bacteria</taxon>
        <taxon>Pseudomonadati</taxon>
        <taxon>Pseudomonadota</taxon>
        <taxon>Gammaproteobacteria</taxon>
        <taxon>Oceanospirillales</taxon>
        <taxon>Oceanospirillaceae</taxon>
        <taxon>Oceanobacter</taxon>
    </lineage>
</organism>
<dbReference type="InterPro" id="IPR018649">
    <property type="entry name" value="SHOCT"/>
</dbReference>